<reference evidence="3 4" key="1">
    <citation type="submission" date="2019-02" db="EMBL/GenBank/DDBJ databases">
        <title>Pedobacter sp. RP-1-13 sp. nov., isolated from Arctic soil.</title>
        <authorList>
            <person name="Dahal R.H."/>
        </authorList>
    </citation>
    <scope>NUCLEOTIDE SEQUENCE [LARGE SCALE GENOMIC DNA]</scope>
    <source>
        <strain evidence="3 4">RP-1-13</strain>
    </source>
</reference>
<keyword evidence="1" id="KW-0998">Cell outer membrane</keyword>
<dbReference type="RefSeq" id="WP_131551271.1">
    <property type="nucleotide sequence ID" value="NZ_SJSK01000001.1"/>
</dbReference>
<dbReference type="GO" id="GO:0009279">
    <property type="term" value="C:cell outer membrane"/>
    <property type="evidence" value="ECO:0007669"/>
    <property type="project" value="UniProtKB-SubCell"/>
</dbReference>
<evidence type="ECO:0000313" key="3">
    <source>
        <dbReference type="EMBL" id="TCC93402.1"/>
    </source>
</evidence>
<protein>
    <recommendedName>
        <fullName evidence="2">TonB-dependent receptor plug domain-containing protein</fullName>
    </recommendedName>
</protein>
<keyword evidence="1" id="KW-0813">Transport</keyword>
<sequence>MKNKITIWTLSILTIFLLSFKIDETPLERLLKHLAKITANYPQEKAHLHLDKPYYAIGEDIWLKAYLVTAEKNEPSLLSNVLYVDLINSQNMLMKKVTLSVENGMAAGNINLIDSLTSGTYRIRAYTNYMRNYADDFYFEKFIKIGNILDPITATKIKEKKLDLSIKFFPEGGNLVAGIRNKVGVKAVTSDGLGANLSGYVLNRNKEKIAEFTTENMGMGVFALMPIAKENYTAYVLMTDGNLKSFNFPEIAESGYGLAINTVDENINVKISCSPDLVNGKEMFVVAQSNGVMYASFTSKIDNAVFTANIPKKSFPTGIVQFTLFNAESKPVSERLIFVNNNDALKIEVKNYTSAITTKKKMDLSLFVTDANNNSIDGNFSVSVTDAEKVLVNEDEEITIMSNLLLTADLKGFIEKPNYYFNLANQNRDKQLDNLLLTQGWRRFNWNDVNNQKEPEMTFRPEKSLEIAGKITSWGNRPLSNAKVIMFSNSSSYRFNLDTLSDIKGNFVFDKLAIPDTATFILHSKSSKNNPKINIIVNDRAPIIDHQYIGNSINMLPYLQSTKEMFFELNKFNKLDKGILLKPVIITGKRALKPLLNVPNSANRSAAADYVIKGDKLKYETNIYSVFTRVPGVMVVNNMIKQAAVRRSSMSITSQPPMLLIIDGVQINQRDFPGILQAMNPQDIAGIEVLTSLFNLSVYGSDGAWGIVYITTKTGGGPVTNVQTNLVKISSRGFTATKEFYSPDYDDPKTNQEMLDLRSTIYWKPNLNTDENGKATFNFFNASTRGTYRVTVEGMDTYGNIGRKVYTYQVKQNL</sequence>
<name>A0A4R0N4E8_9SPHI</name>
<dbReference type="InterPro" id="IPR012910">
    <property type="entry name" value="Plug_dom"/>
</dbReference>
<evidence type="ECO:0000313" key="4">
    <source>
        <dbReference type="Proteomes" id="UP000292884"/>
    </source>
</evidence>
<feature type="domain" description="TonB-dependent receptor plug" evidence="2">
    <location>
        <begin position="608"/>
        <end position="706"/>
    </location>
</feature>
<evidence type="ECO:0000259" key="2">
    <source>
        <dbReference type="Pfam" id="PF07715"/>
    </source>
</evidence>
<dbReference type="SUPFAM" id="SSF56935">
    <property type="entry name" value="Porins"/>
    <property type="match status" value="1"/>
</dbReference>
<evidence type="ECO:0000256" key="1">
    <source>
        <dbReference type="PROSITE-ProRule" id="PRU01360"/>
    </source>
</evidence>
<keyword evidence="4" id="KW-1185">Reference proteome</keyword>
<keyword evidence="1" id="KW-1134">Transmembrane beta strand</keyword>
<dbReference type="Pfam" id="PF07715">
    <property type="entry name" value="Plug"/>
    <property type="match status" value="1"/>
</dbReference>
<dbReference type="Gene3D" id="2.170.130.10">
    <property type="entry name" value="TonB-dependent receptor, plug domain"/>
    <property type="match status" value="1"/>
</dbReference>
<dbReference type="OrthoDB" id="679547at2"/>
<keyword evidence="1" id="KW-0812">Transmembrane</keyword>
<comment type="subcellular location">
    <subcellularLocation>
        <location evidence="1">Cell outer membrane</location>
        <topology evidence="1">Multi-pass membrane protein</topology>
    </subcellularLocation>
</comment>
<accession>A0A4R0N4E8</accession>
<dbReference type="AlphaFoldDB" id="A0A4R0N4E8"/>
<dbReference type="EMBL" id="SJSK01000001">
    <property type="protein sequence ID" value="TCC93402.1"/>
    <property type="molecule type" value="Genomic_DNA"/>
</dbReference>
<dbReference type="PROSITE" id="PS52016">
    <property type="entry name" value="TONB_DEPENDENT_REC_3"/>
    <property type="match status" value="1"/>
</dbReference>
<comment type="caution">
    <text evidence="3">The sequence shown here is derived from an EMBL/GenBank/DDBJ whole genome shotgun (WGS) entry which is preliminary data.</text>
</comment>
<proteinExistence type="inferred from homology"/>
<gene>
    <name evidence="3" type="ORF">EZ428_01115</name>
</gene>
<organism evidence="3 4">
    <name type="scientific">Pedobacter frigiditerrae</name>
    <dbReference type="NCBI Taxonomy" id="2530452"/>
    <lineage>
        <taxon>Bacteria</taxon>
        <taxon>Pseudomonadati</taxon>
        <taxon>Bacteroidota</taxon>
        <taxon>Sphingobacteriia</taxon>
        <taxon>Sphingobacteriales</taxon>
        <taxon>Sphingobacteriaceae</taxon>
        <taxon>Pedobacter</taxon>
    </lineage>
</organism>
<dbReference type="Proteomes" id="UP000292884">
    <property type="component" value="Unassembled WGS sequence"/>
</dbReference>
<keyword evidence="1" id="KW-0472">Membrane</keyword>
<dbReference type="Gene3D" id="2.60.40.1930">
    <property type="match status" value="1"/>
</dbReference>
<comment type="similarity">
    <text evidence="1">Belongs to the TonB-dependent receptor family.</text>
</comment>
<dbReference type="InterPro" id="IPR039426">
    <property type="entry name" value="TonB-dep_rcpt-like"/>
</dbReference>
<dbReference type="InterPro" id="IPR037066">
    <property type="entry name" value="Plug_dom_sf"/>
</dbReference>